<feature type="region of interest" description="Disordered" evidence="1">
    <location>
        <begin position="13"/>
        <end position="44"/>
    </location>
</feature>
<dbReference type="EMBL" id="FQ790322">
    <property type="protein sequence ID" value="CCD50037.1"/>
    <property type="molecule type" value="Genomic_DNA"/>
</dbReference>
<evidence type="ECO:0000313" key="3">
    <source>
        <dbReference type="Proteomes" id="UP000008177"/>
    </source>
</evidence>
<evidence type="ECO:0000313" key="2">
    <source>
        <dbReference type="EMBL" id="CCD50037.1"/>
    </source>
</evidence>
<sequence>MFKVSIQWREFHKRHGEAEAPAQTFSWGDENSGKESPDSSSKAHVYYPPHFISRRRGDINRVQIRDYFTYSAKGTTGNQCVCL</sequence>
<protein>
    <submittedName>
        <fullName evidence="2">Uncharacterized protein</fullName>
    </submittedName>
</protein>
<name>G2YE39_BOTF4</name>
<evidence type="ECO:0000256" key="1">
    <source>
        <dbReference type="SAM" id="MobiDB-lite"/>
    </source>
</evidence>
<reference evidence="3" key="1">
    <citation type="journal article" date="2011" name="PLoS Genet.">
        <title>Genomic analysis of the necrotrophic fungal pathogens Sclerotinia sclerotiorum and Botrytis cinerea.</title>
        <authorList>
            <person name="Amselem J."/>
            <person name="Cuomo C.A."/>
            <person name="van Kan J.A."/>
            <person name="Viaud M."/>
            <person name="Benito E.P."/>
            <person name="Couloux A."/>
            <person name="Coutinho P.M."/>
            <person name="de Vries R.P."/>
            <person name="Dyer P.S."/>
            <person name="Fillinger S."/>
            <person name="Fournier E."/>
            <person name="Gout L."/>
            <person name="Hahn M."/>
            <person name="Kohn L."/>
            <person name="Lapalu N."/>
            <person name="Plummer K.M."/>
            <person name="Pradier J.M."/>
            <person name="Quevillon E."/>
            <person name="Sharon A."/>
            <person name="Simon A."/>
            <person name="ten Have A."/>
            <person name="Tudzynski B."/>
            <person name="Tudzynski P."/>
            <person name="Wincker P."/>
            <person name="Andrew M."/>
            <person name="Anthouard V."/>
            <person name="Beever R.E."/>
            <person name="Beffa R."/>
            <person name="Benoit I."/>
            <person name="Bouzid O."/>
            <person name="Brault B."/>
            <person name="Chen Z."/>
            <person name="Choquer M."/>
            <person name="Collemare J."/>
            <person name="Cotton P."/>
            <person name="Danchin E.G."/>
            <person name="Da Silva C."/>
            <person name="Gautier A."/>
            <person name="Giraud C."/>
            <person name="Giraud T."/>
            <person name="Gonzalez C."/>
            <person name="Grossetete S."/>
            <person name="Guldener U."/>
            <person name="Henrissat B."/>
            <person name="Howlett B.J."/>
            <person name="Kodira C."/>
            <person name="Kretschmer M."/>
            <person name="Lappartient A."/>
            <person name="Leroch M."/>
            <person name="Levis C."/>
            <person name="Mauceli E."/>
            <person name="Neuveglise C."/>
            <person name="Oeser B."/>
            <person name="Pearson M."/>
            <person name="Poulain J."/>
            <person name="Poussereau N."/>
            <person name="Quesneville H."/>
            <person name="Rascle C."/>
            <person name="Schumacher J."/>
            <person name="Segurens B."/>
            <person name="Sexton A."/>
            <person name="Silva E."/>
            <person name="Sirven C."/>
            <person name="Soanes D.M."/>
            <person name="Talbot N.J."/>
            <person name="Templeton M."/>
            <person name="Yandava C."/>
            <person name="Yarden O."/>
            <person name="Zeng Q."/>
            <person name="Rollins J.A."/>
            <person name="Lebrun M.H."/>
            <person name="Dickman M."/>
        </authorList>
    </citation>
    <scope>NUCLEOTIDE SEQUENCE [LARGE SCALE GENOMIC DNA]</scope>
    <source>
        <strain evidence="3">T4</strain>
    </source>
</reference>
<organism evidence="2 3">
    <name type="scientific">Botryotinia fuckeliana (strain T4)</name>
    <name type="common">Noble rot fungus</name>
    <name type="synonym">Botrytis cinerea</name>
    <dbReference type="NCBI Taxonomy" id="999810"/>
    <lineage>
        <taxon>Eukaryota</taxon>
        <taxon>Fungi</taxon>
        <taxon>Dikarya</taxon>
        <taxon>Ascomycota</taxon>
        <taxon>Pezizomycotina</taxon>
        <taxon>Leotiomycetes</taxon>
        <taxon>Helotiales</taxon>
        <taxon>Sclerotiniaceae</taxon>
        <taxon>Botrytis</taxon>
    </lineage>
</organism>
<accession>G2YE39</accession>
<dbReference type="AlphaFoldDB" id="G2YE39"/>
<dbReference type="Proteomes" id="UP000008177">
    <property type="component" value="Unplaced contigs"/>
</dbReference>
<gene>
    <name evidence="2" type="ORF">BofuT4_uP093090.1</name>
</gene>
<proteinExistence type="predicted"/>
<dbReference type="InParanoid" id="G2YE39"/>
<dbReference type="HOGENOM" id="CLU_2542312_0_0_1"/>